<feature type="non-terminal residue" evidence="1">
    <location>
        <position position="88"/>
    </location>
</feature>
<reference evidence="1" key="1">
    <citation type="submission" date="2014-12" db="EMBL/GenBank/DDBJ databases">
        <title>Insight into the proteome of Arion vulgaris.</title>
        <authorList>
            <person name="Aradska J."/>
            <person name="Bulat T."/>
            <person name="Smidak R."/>
            <person name="Sarate P."/>
            <person name="Gangsoo J."/>
            <person name="Sialana F."/>
            <person name="Bilban M."/>
            <person name="Lubec G."/>
        </authorList>
    </citation>
    <scope>NUCLEOTIDE SEQUENCE</scope>
    <source>
        <tissue evidence="1">Skin</tissue>
    </source>
</reference>
<dbReference type="EMBL" id="HACG01051283">
    <property type="protein sequence ID" value="CEK98154.1"/>
    <property type="molecule type" value="Transcribed_RNA"/>
</dbReference>
<name>A0A0B7BY64_9EUPU</name>
<accession>A0A0B7BY64</accession>
<feature type="non-terminal residue" evidence="1">
    <location>
        <position position="1"/>
    </location>
</feature>
<dbReference type="AlphaFoldDB" id="A0A0B7BY64"/>
<gene>
    <name evidence="1" type="primary">ORF217954</name>
</gene>
<evidence type="ECO:0000313" key="1">
    <source>
        <dbReference type="EMBL" id="CEK98154.1"/>
    </source>
</evidence>
<sequence>VKFYCYRHSIPEMRIYTPRKRLLEMEAKQSVPDVLITAAPGDQSEQVAEKKSRRNISSLQLPAHNAADKMKNTPERVEFEISFDGEEE</sequence>
<protein>
    <submittedName>
        <fullName evidence="1">Uncharacterized protein</fullName>
    </submittedName>
</protein>
<proteinExistence type="predicted"/>
<organism evidence="1">
    <name type="scientific">Arion vulgaris</name>
    <dbReference type="NCBI Taxonomy" id="1028688"/>
    <lineage>
        <taxon>Eukaryota</taxon>
        <taxon>Metazoa</taxon>
        <taxon>Spiralia</taxon>
        <taxon>Lophotrochozoa</taxon>
        <taxon>Mollusca</taxon>
        <taxon>Gastropoda</taxon>
        <taxon>Heterobranchia</taxon>
        <taxon>Euthyneura</taxon>
        <taxon>Panpulmonata</taxon>
        <taxon>Eupulmonata</taxon>
        <taxon>Stylommatophora</taxon>
        <taxon>Helicina</taxon>
        <taxon>Arionoidea</taxon>
        <taxon>Arionidae</taxon>
        <taxon>Arion</taxon>
    </lineage>
</organism>